<sequence>MTSLTRSSHPSSSHSPGPGHSSGPTGRGPVGGPGRLWRTVTRWWAWHRRLASALLAGLAVLVSLTILTPAPDATAPAVRVRADVPATRALTAADLEVVELPAYTLPREHLTDPNDAIGLLPTSPLIAGQILTPASVLAPRAGEAGDERVVTVPLSDPSVLAVLRVGDRLDLLWVDSSTGEATTIAQGARVVALPQSDAGPLGGVSTSGTVLVAVSPADAVALARASVNGRIVPVWH</sequence>
<organism evidence="3 4">
    <name type="scientific">Parenemella sanctibonifatiensis</name>
    <dbReference type="NCBI Taxonomy" id="2016505"/>
    <lineage>
        <taxon>Bacteria</taxon>
        <taxon>Bacillati</taxon>
        <taxon>Actinomycetota</taxon>
        <taxon>Actinomycetes</taxon>
        <taxon>Propionibacteriales</taxon>
        <taxon>Propionibacteriaceae</taxon>
        <taxon>Parenemella</taxon>
    </lineage>
</organism>
<dbReference type="Pfam" id="PF08666">
    <property type="entry name" value="SAF"/>
    <property type="match status" value="1"/>
</dbReference>
<evidence type="ECO:0000256" key="1">
    <source>
        <dbReference type="SAM" id="MobiDB-lite"/>
    </source>
</evidence>
<accession>A0A255ELL9</accession>
<keyword evidence="4" id="KW-1185">Reference proteome</keyword>
<dbReference type="InterPro" id="IPR013974">
    <property type="entry name" value="SAF"/>
</dbReference>
<evidence type="ECO:0000313" key="4">
    <source>
        <dbReference type="Proteomes" id="UP000216300"/>
    </source>
</evidence>
<dbReference type="CDD" id="cd11614">
    <property type="entry name" value="SAF_CpaB_FlgA_like"/>
    <property type="match status" value="1"/>
</dbReference>
<gene>
    <name evidence="3" type="ORF">CGZ91_02795</name>
</gene>
<feature type="domain" description="SAF" evidence="2">
    <location>
        <begin position="75"/>
        <end position="137"/>
    </location>
</feature>
<feature type="compositionally biased region" description="Low complexity" evidence="1">
    <location>
        <begin position="1"/>
        <end position="24"/>
    </location>
</feature>
<proteinExistence type="predicted"/>
<dbReference type="AlphaFoldDB" id="A0A255ELL9"/>
<evidence type="ECO:0000313" key="3">
    <source>
        <dbReference type="EMBL" id="OYN92438.1"/>
    </source>
</evidence>
<reference evidence="3 4" key="1">
    <citation type="submission" date="2017-07" db="EMBL/GenBank/DDBJ databases">
        <title>Draft whole genome sequences of clinical Proprionibacteriaceae strains.</title>
        <authorList>
            <person name="Bernier A.-M."/>
            <person name="Bernard K."/>
            <person name="Domingo M.-C."/>
        </authorList>
    </citation>
    <scope>NUCLEOTIDE SEQUENCE [LARGE SCALE GENOMIC DNA]</scope>
    <source>
        <strain evidence="3 4">NML 150081</strain>
    </source>
</reference>
<dbReference type="RefSeq" id="WP_094452407.1">
    <property type="nucleotide sequence ID" value="NZ_NMVJ01000001.1"/>
</dbReference>
<dbReference type="SMART" id="SM00858">
    <property type="entry name" value="SAF"/>
    <property type="match status" value="1"/>
</dbReference>
<name>A0A255ELL9_9ACTN</name>
<feature type="region of interest" description="Disordered" evidence="1">
    <location>
        <begin position="1"/>
        <end position="32"/>
    </location>
</feature>
<dbReference type="Proteomes" id="UP000216300">
    <property type="component" value="Unassembled WGS sequence"/>
</dbReference>
<protein>
    <recommendedName>
        <fullName evidence="2">SAF domain-containing protein</fullName>
    </recommendedName>
</protein>
<evidence type="ECO:0000259" key="2">
    <source>
        <dbReference type="SMART" id="SM00858"/>
    </source>
</evidence>
<comment type="caution">
    <text evidence="3">The sequence shown here is derived from an EMBL/GenBank/DDBJ whole genome shotgun (WGS) entry which is preliminary data.</text>
</comment>
<dbReference type="EMBL" id="NMVJ01000001">
    <property type="protein sequence ID" value="OYN92438.1"/>
    <property type="molecule type" value="Genomic_DNA"/>
</dbReference>